<dbReference type="EMBL" id="KZ819374">
    <property type="protein sequence ID" value="PWN42964.1"/>
    <property type="molecule type" value="Genomic_DNA"/>
</dbReference>
<dbReference type="FunCoup" id="A0A316W0B1">
    <property type="interactions" value="145"/>
</dbReference>
<feature type="region of interest" description="Disordered" evidence="4">
    <location>
        <begin position="383"/>
        <end position="445"/>
    </location>
</feature>
<proteinExistence type="predicted"/>
<evidence type="ECO:0000256" key="3">
    <source>
        <dbReference type="ARBA" id="ARBA00022840"/>
    </source>
</evidence>
<feature type="compositionally biased region" description="Basic residues" evidence="4">
    <location>
        <begin position="432"/>
        <end position="445"/>
    </location>
</feature>
<evidence type="ECO:0000256" key="4">
    <source>
        <dbReference type="SAM" id="MobiDB-lite"/>
    </source>
</evidence>
<accession>A0A316W0B1</accession>
<dbReference type="GO" id="GO:0005634">
    <property type="term" value="C:nucleus"/>
    <property type="evidence" value="ECO:0007669"/>
    <property type="project" value="TreeGrafter"/>
</dbReference>
<protein>
    <recommendedName>
        <fullName evidence="9">P-loop containing nucleoside triphosphate hydrolase protein</fullName>
    </recommendedName>
</protein>
<feature type="region of interest" description="Disordered" evidence="4">
    <location>
        <begin position="103"/>
        <end position="123"/>
    </location>
</feature>
<dbReference type="GO" id="GO:0006281">
    <property type="term" value="P:DNA repair"/>
    <property type="evidence" value="ECO:0007669"/>
    <property type="project" value="TreeGrafter"/>
</dbReference>
<dbReference type="InterPro" id="IPR027417">
    <property type="entry name" value="P-loop_NTPase"/>
</dbReference>
<feature type="compositionally biased region" description="Polar residues" evidence="4">
    <location>
        <begin position="23"/>
        <end position="49"/>
    </location>
</feature>
<dbReference type="SMART" id="SM00487">
    <property type="entry name" value="DEXDc"/>
    <property type="match status" value="1"/>
</dbReference>
<organism evidence="7 8">
    <name type="scientific">Ceraceosorus guamensis</name>
    <dbReference type="NCBI Taxonomy" id="1522189"/>
    <lineage>
        <taxon>Eukaryota</taxon>
        <taxon>Fungi</taxon>
        <taxon>Dikarya</taxon>
        <taxon>Basidiomycota</taxon>
        <taxon>Ustilaginomycotina</taxon>
        <taxon>Exobasidiomycetes</taxon>
        <taxon>Ceraceosorales</taxon>
        <taxon>Ceraceosoraceae</taxon>
        <taxon>Ceraceosorus</taxon>
    </lineage>
</organism>
<dbReference type="InterPro" id="IPR038718">
    <property type="entry name" value="SNF2-like_sf"/>
</dbReference>
<keyword evidence="2" id="KW-0378">Hydrolase</keyword>
<dbReference type="InterPro" id="IPR000330">
    <property type="entry name" value="SNF2_N"/>
</dbReference>
<dbReference type="SMART" id="SM00490">
    <property type="entry name" value="HELICc"/>
    <property type="match status" value="1"/>
</dbReference>
<gene>
    <name evidence="7" type="ORF">IE81DRAFT_322892</name>
</gene>
<dbReference type="InterPro" id="IPR001650">
    <property type="entry name" value="Helicase_C-like"/>
</dbReference>
<dbReference type="PROSITE" id="PS51194">
    <property type="entry name" value="HELICASE_CTER"/>
    <property type="match status" value="1"/>
</dbReference>
<dbReference type="PANTHER" id="PTHR45626">
    <property type="entry name" value="TRANSCRIPTION TERMINATION FACTOR 2-RELATED"/>
    <property type="match status" value="1"/>
</dbReference>
<sequence>MEDRAAREAASGYGNVIDLTGDAPSQTHQAALSQSTSDEGFSITGSNATVPLRGPPTGAPTAASTSSSSSNKGPVPRAGGYKPTAQPKVQMIETLARTPLVPQQANGSTVPRGAEGTASDVPKHSRIDLASEAARRAMEHIRTQVLGRPASNSQPQSTPWYSAGEPSAATAGEQLAEDALGQQMTASQRDEYLQKSINAMIDQATELGDIDMSQAEVKGLKCKLMPHQVQGHNWLKLREEAEFAGGILADDMGLGKTVQMLALVVSAREAEHAIKQEGGKTAETESAVIVPPAKTKSVPVKSTIKGVKTAHELAMAEAKNSRSTLIVAPLAVVKQWESEAREKTEGLRTLIHHGPSRTKHAIDFSGYDIVITTYTTMGAEYENFEGNEGRGKPKAAKKKGGAAQEAANKDSDSTASGSSSSASDSEDDGRAPRKNAARPRKAPVARSVKKAAPLFYHTWRRIVLDEAQHIKNRNARCSKAAFQLSTRAHSKWALTGTPIQNDAYEMFSLIHFLQIPPFDNFQHFKEKIGEPVKSSNQNRVNWGIKRLQVVLQTIMLRRTKDVAGLDGKPIIPLPDRHIDVISSSFDDEEEQKFYHRLQAKMKDDFSEDNQASDGKFDQMGALVALLRLRQACNHPALCSKKVAADAVQPAPAAKDAGEGEESEAEDADALADLMSGLAVERKCEMCRETLLPGASSGKLCAACDDAVKEQQRRGVTWTEGGVGSTKIRMMLGILDNIKRSTSATGTEKTIIFSQFTSFLDLVEPFLKQNRHKFVRYDGSMKPAEREANLHSLKTDPTITVALISFKAGSTGLNLTCCNHVVLCDLWWNPALEMQAFDRAWRFGQTKDVKVYKLVIKDTVEQRILVLQDAKRQISSAALEGSKLKKGGNKLSRKELFYLFSGSDVA</sequence>
<dbReference type="CDD" id="cd18008">
    <property type="entry name" value="DEXDc_SHPRH-like"/>
    <property type="match status" value="1"/>
</dbReference>
<dbReference type="OrthoDB" id="423559at2759"/>
<dbReference type="InterPro" id="IPR050628">
    <property type="entry name" value="SNF2_RAD54_helicase_TF"/>
</dbReference>
<dbReference type="PANTHER" id="PTHR45626:SF14">
    <property type="entry name" value="ATP-DEPENDENT DNA HELICASE (EUROFUNG)"/>
    <property type="match status" value="1"/>
</dbReference>
<evidence type="ECO:0000256" key="1">
    <source>
        <dbReference type="ARBA" id="ARBA00022741"/>
    </source>
</evidence>
<feature type="compositionally biased region" description="Low complexity" evidence="4">
    <location>
        <begin position="59"/>
        <end position="70"/>
    </location>
</feature>
<keyword evidence="3" id="KW-0067">ATP-binding</keyword>
<evidence type="ECO:0000313" key="8">
    <source>
        <dbReference type="Proteomes" id="UP000245783"/>
    </source>
</evidence>
<dbReference type="InParanoid" id="A0A316W0B1"/>
<dbReference type="RefSeq" id="XP_025370124.1">
    <property type="nucleotide sequence ID" value="XM_025513771.1"/>
</dbReference>
<dbReference type="PROSITE" id="PS51192">
    <property type="entry name" value="HELICASE_ATP_BIND_1"/>
    <property type="match status" value="1"/>
</dbReference>
<evidence type="ECO:0000313" key="7">
    <source>
        <dbReference type="EMBL" id="PWN42964.1"/>
    </source>
</evidence>
<feature type="region of interest" description="Disordered" evidence="4">
    <location>
        <begin position="143"/>
        <end position="171"/>
    </location>
</feature>
<feature type="compositionally biased region" description="Low complexity" evidence="4">
    <location>
        <begin position="413"/>
        <end position="423"/>
    </location>
</feature>
<dbReference type="AlphaFoldDB" id="A0A316W0B1"/>
<feature type="region of interest" description="Disordered" evidence="4">
    <location>
        <begin position="1"/>
        <end position="88"/>
    </location>
</feature>
<name>A0A316W0B1_9BASI</name>
<dbReference type="Pfam" id="PF00271">
    <property type="entry name" value="Helicase_C"/>
    <property type="match status" value="1"/>
</dbReference>
<dbReference type="InterPro" id="IPR014001">
    <property type="entry name" value="Helicase_ATP-bd"/>
</dbReference>
<dbReference type="SUPFAM" id="SSF52540">
    <property type="entry name" value="P-loop containing nucleoside triphosphate hydrolases"/>
    <property type="match status" value="2"/>
</dbReference>
<dbReference type="Proteomes" id="UP000245783">
    <property type="component" value="Unassembled WGS sequence"/>
</dbReference>
<feature type="compositionally biased region" description="Polar residues" evidence="4">
    <location>
        <begin position="150"/>
        <end position="160"/>
    </location>
</feature>
<dbReference type="STRING" id="1522189.A0A316W0B1"/>
<dbReference type="Pfam" id="PF00176">
    <property type="entry name" value="SNF2-rel_dom"/>
    <property type="match status" value="1"/>
</dbReference>
<dbReference type="GO" id="GO:0005524">
    <property type="term" value="F:ATP binding"/>
    <property type="evidence" value="ECO:0007669"/>
    <property type="project" value="UniProtKB-KW"/>
</dbReference>
<feature type="domain" description="Helicase C-terminal" evidence="6">
    <location>
        <begin position="736"/>
        <end position="884"/>
    </location>
</feature>
<dbReference type="GO" id="GO:0016787">
    <property type="term" value="F:hydrolase activity"/>
    <property type="evidence" value="ECO:0007669"/>
    <property type="project" value="UniProtKB-KW"/>
</dbReference>
<evidence type="ECO:0000256" key="2">
    <source>
        <dbReference type="ARBA" id="ARBA00022801"/>
    </source>
</evidence>
<keyword evidence="8" id="KW-1185">Reference proteome</keyword>
<evidence type="ECO:0000259" key="6">
    <source>
        <dbReference type="PROSITE" id="PS51194"/>
    </source>
</evidence>
<dbReference type="InterPro" id="IPR049730">
    <property type="entry name" value="SNF2/RAD54-like_C"/>
</dbReference>
<dbReference type="GeneID" id="37035641"/>
<reference evidence="7 8" key="1">
    <citation type="journal article" date="2018" name="Mol. Biol. Evol.">
        <title>Broad Genomic Sampling Reveals a Smut Pathogenic Ancestry of the Fungal Clade Ustilaginomycotina.</title>
        <authorList>
            <person name="Kijpornyongpan T."/>
            <person name="Mondo S.J."/>
            <person name="Barry K."/>
            <person name="Sandor L."/>
            <person name="Lee J."/>
            <person name="Lipzen A."/>
            <person name="Pangilinan J."/>
            <person name="LaButti K."/>
            <person name="Hainaut M."/>
            <person name="Henrissat B."/>
            <person name="Grigoriev I.V."/>
            <person name="Spatafora J.W."/>
            <person name="Aime M.C."/>
        </authorList>
    </citation>
    <scope>NUCLEOTIDE SEQUENCE [LARGE SCALE GENOMIC DNA]</scope>
    <source>
        <strain evidence="7 8">MCA 4658</strain>
    </source>
</reference>
<feature type="domain" description="Helicase ATP-binding" evidence="5">
    <location>
        <begin position="237"/>
        <end position="516"/>
    </location>
</feature>
<keyword evidence="1" id="KW-0547">Nucleotide-binding</keyword>
<dbReference type="Gene3D" id="3.40.50.300">
    <property type="entry name" value="P-loop containing nucleotide triphosphate hydrolases"/>
    <property type="match status" value="1"/>
</dbReference>
<evidence type="ECO:0000259" key="5">
    <source>
        <dbReference type="PROSITE" id="PS51192"/>
    </source>
</evidence>
<dbReference type="GO" id="GO:0008094">
    <property type="term" value="F:ATP-dependent activity, acting on DNA"/>
    <property type="evidence" value="ECO:0007669"/>
    <property type="project" value="TreeGrafter"/>
</dbReference>
<dbReference type="Gene3D" id="3.40.50.10810">
    <property type="entry name" value="Tandem AAA-ATPase domain"/>
    <property type="match status" value="3"/>
</dbReference>
<evidence type="ECO:0008006" key="9">
    <source>
        <dbReference type="Google" id="ProtNLM"/>
    </source>
</evidence>
<dbReference type="CDD" id="cd18793">
    <property type="entry name" value="SF2_C_SNF"/>
    <property type="match status" value="1"/>
</dbReference>